<protein>
    <submittedName>
        <fullName evidence="1">Uncharacterized protein</fullName>
    </submittedName>
</protein>
<keyword evidence="2" id="KW-1185">Reference proteome</keyword>
<sequence length="37" mass="3931">MPEAITQGDSIEQAKASAANCLEEAIAASIEPLWERS</sequence>
<gene>
    <name evidence="1" type="ORF">LYNGBM3L_26560</name>
</gene>
<dbReference type="HOGENOM" id="CLU_3345994_0_0_3"/>
<dbReference type="Proteomes" id="UP000003959">
    <property type="component" value="Unassembled WGS sequence"/>
</dbReference>
<evidence type="ECO:0000313" key="2">
    <source>
        <dbReference type="Proteomes" id="UP000003959"/>
    </source>
</evidence>
<reference evidence="1 2" key="1">
    <citation type="journal article" date="2011" name="Proc. Natl. Acad. Sci. U.S.A.">
        <title>Genomic insights into the physiology and ecology of the marine filamentous cyanobacterium Lyngbya majuscula.</title>
        <authorList>
            <person name="Jones A.C."/>
            <person name="Monroe E.A."/>
            <person name="Podell S."/>
            <person name="Hess W.R."/>
            <person name="Klages S."/>
            <person name="Esquenazi E."/>
            <person name="Niessen S."/>
            <person name="Hoover H."/>
            <person name="Rothmann M."/>
            <person name="Lasken R.S."/>
            <person name="Yates J.R.III."/>
            <person name="Reinhardt R."/>
            <person name="Kube M."/>
            <person name="Burkart M.D."/>
            <person name="Allen E.E."/>
            <person name="Dorrestein P.C."/>
            <person name="Gerwick W.H."/>
            <person name="Gerwick L."/>
        </authorList>
    </citation>
    <scope>NUCLEOTIDE SEQUENCE [LARGE SCALE GENOMIC DNA]</scope>
    <source>
        <strain evidence="1 2">3L</strain>
    </source>
</reference>
<proteinExistence type="predicted"/>
<accession>F4XSZ0</accession>
<dbReference type="EMBL" id="GL890926">
    <property type="protein sequence ID" value="EGJ32330.1"/>
    <property type="molecule type" value="Genomic_DNA"/>
</dbReference>
<organism evidence="1 2">
    <name type="scientific">Moorena producens 3L</name>
    <dbReference type="NCBI Taxonomy" id="489825"/>
    <lineage>
        <taxon>Bacteria</taxon>
        <taxon>Bacillati</taxon>
        <taxon>Cyanobacteriota</taxon>
        <taxon>Cyanophyceae</taxon>
        <taxon>Coleofasciculales</taxon>
        <taxon>Coleofasciculaceae</taxon>
        <taxon>Moorena</taxon>
    </lineage>
</organism>
<evidence type="ECO:0000313" key="1">
    <source>
        <dbReference type="EMBL" id="EGJ32330.1"/>
    </source>
</evidence>
<name>F4XSZ0_9CYAN</name>
<dbReference type="AlphaFoldDB" id="F4XSZ0"/>